<dbReference type="CDD" id="cd02862">
    <property type="entry name" value="NorE_like"/>
    <property type="match status" value="1"/>
</dbReference>
<comment type="subcellular location">
    <subcellularLocation>
        <location evidence="6">Cell membrane</location>
        <topology evidence="6">Multi-pass membrane protein</topology>
    </subcellularLocation>
    <subcellularLocation>
        <location evidence="1">Membrane</location>
        <topology evidence="1">Multi-pass membrane protein</topology>
    </subcellularLocation>
</comment>
<keyword evidence="5 7" id="KW-0472">Membrane</keyword>
<gene>
    <name evidence="9" type="ORF">SAMN05216323_102212</name>
</gene>
<evidence type="ECO:0000256" key="6">
    <source>
        <dbReference type="RuleBase" id="RU003376"/>
    </source>
</evidence>
<dbReference type="PANTHER" id="PTHR11403:SF6">
    <property type="entry name" value="NITRIC OXIDE REDUCTASE SUBUNIT E"/>
    <property type="match status" value="1"/>
</dbReference>
<evidence type="ECO:0000256" key="4">
    <source>
        <dbReference type="ARBA" id="ARBA00022989"/>
    </source>
</evidence>
<protein>
    <submittedName>
        <fullName evidence="9">Cytochrome c oxidase subunit 3</fullName>
    </submittedName>
</protein>
<organism evidence="9 10">
    <name type="scientific">Williamwhitmania taraxaci</name>
    <dbReference type="NCBI Taxonomy" id="1640674"/>
    <lineage>
        <taxon>Bacteria</taxon>
        <taxon>Pseudomonadati</taxon>
        <taxon>Bacteroidota</taxon>
        <taxon>Bacteroidia</taxon>
        <taxon>Bacteroidales</taxon>
        <taxon>Williamwhitmaniaceae</taxon>
        <taxon>Williamwhitmania</taxon>
    </lineage>
</organism>
<proteinExistence type="inferred from homology"/>
<feature type="transmembrane region" description="Helical" evidence="7">
    <location>
        <begin position="89"/>
        <end position="107"/>
    </location>
</feature>
<dbReference type="GO" id="GO:0004129">
    <property type="term" value="F:cytochrome-c oxidase activity"/>
    <property type="evidence" value="ECO:0007669"/>
    <property type="project" value="InterPro"/>
</dbReference>
<comment type="similarity">
    <text evidence="2 6">Belongs to the cytochrome c oxidase subunit 3 family.</text>
</comment>
<dbReference type="Gene3D" id="1.20.120.80">
    <property type="entry name" value="Cytochrome c oxidase, subunit III, four-helix bundle"/>
    <property type="match status" value="1"/>
</dbReference>
<dbReference type="Proteomes" id="UP000199452">
    <property type="component" value="Unassembled WGS sequence"/>
</dbReference>
<evidence type="ECO:0000256" key="2">
    <source>
        <dbReference type="ARBA" id="ARBA00010581"/>
    </source>
</evidence>
<evidence type="ECO:0000256" key="7">
    <source>
        <dbReference type="SAM" id="Phobius"/>
    </source>
</evidence>
<feature type="transmembrane region" description="Helical" evidence="7">
    <location>
        <begin position="141"/>
        <end position="165"/>
    </location>
</feature>
<dbReference type="InterPro" id="IPR024791">
    <property type="entry name" value="Cyt_c/ubiquinol_Oxase_su3"/>
</dbReference>
<dbReference type="AlphaFoldDB" id="A0A1G6JXP1"/>
<dbReference type="SUPFAM" id="SSF81452">
    <property type="entry name" value="Cytochrome c oxidase subunit III-like"/>
    <property type="match status" value="1"/>
</dbReference>
<accession>A0A1G6JXP1</accession>
<evidence type="ECO:0000259" key="8">
    <source>
        <dbReference type="PROSITE" id="PS50253"/>
    </source>
</evidence>
<evidence type="ECO:0000313" key="10">
    <source>
        <dbReference type="Proteomes" id="UP000199452"/>
    </source>
</evidence>
<dbReference type="STRING" id="1640674.SAMN05216323_102212"/>
<keyword evidence="4 7" id="KW-1133">Transmembrane helix</keyword>
<dbReference type="PRINTS" id="PR00173">
    <property type="entry name" value="EDTRNSPORT"/>
</dbReference>
<dbReference type="InterPro" id="IPR000298">
    <property type="entry name" value="Cyt_c_oxidase-like_su3"/>
</dbReference>
<evidence type="ECO:0000256" key="1">
    <source>
        <dbReference type="ARBA" id="ARBA00004141"/>
    </source>
</evidence>
<dbReference type="PROSITE" id="PS50253">
    <property type="entry name" value="COX3"/>
    <property type="match status" value="1"/>
</dbReference>
<sequence>MEQHPSTATEHRDDFGAKLGMWIFIFTELLLFAGLFLVYAVFRSKYFQDFHIAAHQLNTFIGAVNTIVLLISSATIAASISAIQKNNKVLALRLLYATFFLALVFLVNKYFEWGHKIEYQLYPGSDPLLTLKNGQVLFFGLYYFMTGLHVLHIIIGMTLMGVIIVKVKSNKINSSSYVLLENGGLYWHLVDLIWIFLFPLLYLIT</sequence>
<evidence type="ECO:0000256" key="5">
    <source>
        <dbReference type="ARBA" id="ARBA00023136"/>
    </source>
</evidence>
<dbReference type="RefSeq" id="WP_092437515.1">
    <property type="nucleotide sequence ID" value="NZ_FMYP01000022.1"/>
</dbReference>
<dbReference type="InterPro" id="IPR035973">
    <property type="entry name" value="Cyt_c_oxidase_su3-like_sf"/>
</dbReference>
<keyword evidence="10" id="KW-1185">Reference proteome</keyword>
<dbReference type="EMBL" id="FMYP01000022">
    <property type="protein sequence ID" value="SDC23361.1"/>
    <property type="molecule type" value="Genomic_DNA"/>
</dbReference>
<feature type="transmembrane region" description="Helical" evidence="7">
    <location>
        <begin position="63"/>
        <end position="83"/>
    </location>
</feature>
<dbReference type="InterPro" id="IPR013833">
    <property type="entry name" value="Cyt_c_oxidase_su3_a-hlx"/>
</dbReference>
<reference evidence="9 10" key="1">
    <citation type="submission" date="2016-09" db="EMBL/GenBank/DDBJ databases">
        <authorList>
            <person name="Capua I."/>
            <person name="De Benedictis P."/>
            <person name="Joannis T."/>
            <person name="Lombin L.H."/>
            <person name="Cattoli G."/>
        </authorList>
    </citation>
    <scope>NUCLEOTIDE SEQUENCE [LARGE SCALE GENOMIC DNA]</scope>
    <source>
        <strain evidence="9 10">A7P-90m</strain>
    </source>
</reference>
<keyword evidence="3 6" id="KW-0812">Transmembrane</keyword>
<dbReference type="GO" id="GO:0019646">
    <property type="term" value="P:aerobic electron transport chain"/>
    <property type="evidence" value="ECO:0007669"/>
    <property type="project" value="InterPro"/>
</dbReference>
<evidence type="ECO:0000256" key="3">
    <source>
        <dbReference type="ARBA" id="ARBA00022692"/>
    </source>
</evidence>
<evidence type="ECO:0000313" key="9">
    <source>
        <dbReference type="EMBL" id="SDC23361.1"/>
    </source>
</evidence>
<name>A0A1G6JXP1_9BACT</name>
<dbReference type="GO" id="GO:0005886">
    <property type="term" value="C:plasma membrane"/>
    <property type="evidence" value="ECO:0007669"/>
    <property type="project" value="UniProtKB-SubCell"/>
</dbReference>
<dbReference type="Pfam" id="PF00510">
    <property type="entry name" value="COX3"/>
    <property type="match status" value="1"/>
</dbReference>
<feature type="transmembrane region" description="Helical" evidence="7">
    <location>
        <begin position="185"/>
        <end position="204"/>
    </location>
</feature>
<dbReference type="OrthoDB" id="9810850at2"/>
<feature type="transmembrane region" description="Helical" evidence="7">
    <location>
        <begin position="20"/>
        <end position="42"/>
    </location>
</feature>
<dbReference type="PANTHER" id="PTHR11403">
    <property type="entry name" value="CYTOCHROME C OXIDASE SUBUNIT III"/>
    <property type="match status" value="1"/>
</dbReference>
<feature type="domain" description="Heme-copper oxidase subunit III family profile" evidence="8">
    <location>
        <begin position="16"/>
        <end position="205"/>
    </location>
</feature>